<dbReference type="EMBL" id="VFWZ01000006">
    <property type="protein sequence ID" value="TPN83999.1"/>
    <property type="molecule type" value="Genomic_DNA"/>
</dbReference>
<sequence length="78" mass="9044">MISRVAGFIFRFFVGILTLIGGVFVILYAIVWDFIREKIFRKKPVENPCFNKVVVKEDVSDSEKEEKNSPNFEDISLN</sequence>
<organism evidence="3 4">
    <name type="scientific">Aquimarina algicola</name>
    <dbReference type="NCBI Taxonomy" id="2589995"/>
    <lineage>
        <taxon>Bacteria</taxon>
        <taxon>Pseudomonadati</taxon>
        <taxon>Bacteroidota</taxon>
        <taxon>Flavobacteriia</taxon>
        <taxon>Flavobacteriales</taxon>
        <taxon>Flavobacteriaceae</taxon>
        <taxon>Aquimarina</taxon>
    </lineage>
</organism>
<evidence type="ECO:0000313" key="4">
    <source>
        <dbReference type="Proteomes" id="UP000315540"/>
    </source>
</evidence>
<evidence type="ECO:0000256" key="2">
    <source>
        <dbReference type="SAM" id="Phobius"/>
    </source>
</evidence>
<evidence type="ECO:0000313" key="3">
    <source>
        <dbReference type="EMBL" id="TPN83999.1"/>
    </source>
</evidence>
<keyword evidence="4" id="KW-1185">Reference proteome</keyword>
<dbReference type="OrthoDB" id="1163732at2"/>
<feature type="region of interest" description="Disordered" evidence="1">
    <location>
        <begin position="59"/>
        <end position="78"/>
    </location>
</feature>
<reference evidence="3 4" key="1">
    <citation type="submission" date="2019-06" db="EMBL/GenBank/DDBJ databases">
        <authorList>
            <person name="Meng X."/>
        </authorList>
    </citation>
    <scope>NUCLEOTIDE SEQUENCE [LARGE SCALE GENOMIC DNA]</scope>
    <source>
        <strain evidence="3 4">M625</strain>
    </source>
</reference>
<feature type="compositionally biased region" description="Basic and acidic residues" evidence="1">
    <location>
        <begin position="59"/>
        <end position="68"/>
    </location>
</feature>
<proteinExistence type="predicted"/>
<gene>
    <name evidence="3" type="ORF">FHK87_18730</name>
</gene>
<dbReference type="Proteomes" id="UP000315540">
    <property type="component" value="Unassembled WGS sequence"/>
</dbReference>
<protein>
    <submittedName>
        <fullName evidence="3">Uncharacterized protein</fullName>
    </submittedName>
</protein>
<keyword evidence="2" id="KW-0812">Transmembrane</keyword>
<name>A0A504JAT1_9FLAO</name>
<comment type="caution">
    <text evidence="3">The sequence shown here is derived from an EMBL/GenBank/DDBJ whole genome shotgun (WGS) entry which is preliminary data.</text>
</comment>
<feature type="transmembrane region" description="Helical" evidence="2">
    <location>
        <begin position="12"/>
        <end position="35"/>
    </location>
</feature>
<keyword evidence="2" id="KW-0472">Membrane</keyword>
<dbReference type="RefSeq" id="WP_140595307.1">
    <property type="nucleotide sequence ID" value="NZ_VFWZ01000006.1"/>
</dbReference>
<keyword evidence="2" id="KW-1133">Transmembrane helix</keyword>
<evidence type="ECO:0000256" key="1">
    <source>
        <dbReference type="SAM" id="MobiDB-lite"/>
    </source>
</evidence>
<accession>A0A504JAT1</accession>
<dbReference type="AlphaFoldDB" id="A0A504JAT1"/>